<dbReference type="Pfam" id="PF13707">
    <property type="entry name" value="RloB"/>
    <property type="match status" value="1"/>
</dbReference>
<protein>
    <submittedName>
        <fullName evidence="2">RloB family protein</fullName>
    </submittedName>
</protein>
<evidence type="ECO:0000313" key="3">
    <source>
        <dbReference type="Proteomes" id="UP001179540"/>
    </source>
</evidence>
<dbReference type="AlphaFoldDB" id="A0AAE9X630"/>
<evidence type="ECO:0000256" key="1">
    <source>
        <dbReference type="SAM" id="MobiDB-lite"/>
    </source>
</evidence>
<evidence type="ECO:0000313" key="2">
    <source>
        <dbReference type="EMBL" id="WCF99006.1"/>
    </source>
</evidence>
<proteinExistence type="predicted"/>
<dbReference type="InterPro" id="IPR025591">
    <property type="entry name" value="RloB"/>
</dbReference>
<feature type="compositionally biased region" description="Basic and acidic residues" evidence="1">
    <location>
        <begin position="1"/>
        <end position="21"/>
    </location>
</feature>
<accession>A0AAE9X630</accession>
<dbReference type="EMBL" id="CP116613">
    <property type="protein sequence ID" value="WCF99006.1"/>
    <property type="molecule type" value="Genomic_DNA"/>
</dbReference>
<dbReference type="RefSeq" id="WP_271912565.1">
    <property type="nucleotide sequence ID" value="NZ_CP116613.1"/>
</dbReference>
<sequence>MGQPPKREIERLKREKREAKATKKRKKNTRDIIVRFLIVCEGQKTEPNYFKALIGDHYSEVRDAEAEAEIRGQGCSTCALVERAKEIRDDLEKERELGFDRIWVVFDKDDFDDFNQAIDLAKSYGFGCAWTNEAFELWFLLHFQYLDVPISRDAYISKLENLIQKRLNDNSFRYNKNDPSFYNILKDHGDGILAKRYAEKLRLKHKDKDYANHNPCTRVDLLVEELENPLSVLKNK</sequence>
<dbReference type="Proteomes" id="UP001179540">
    <property type="component" value="Chromosome"/>
</dbReference>
<organism evidence="2 3">
    <name type="scientific">Porphyromonas gingivalis</name>
    <name type="common">Bacteroides gingivalis</name>
    <dbReference type="NCBI Taxonomy" id="837"/>
    <lineage>
        <taxon>Bacteria</taxon>
        <taxon>Pseudomonadati</taxon>
        <taxon>Bacteroidota</taxon>
        <taxon>Bacteroidia</taxon>
        <taxon>Bacteroidales</taxon>
        <taxon>Porphyromonadaceae</taxon>
        <taxon>Porphyromonas</taxon>
    </lineage>
</organism>
<name>A0AAE9X630_PORGN</name>
<gene>
    <name evidence="2" type="ORF">NY149_11055</name>
</gene>
<reference evidence="2" key="1">
    <citation type="submission" date="2023-01" db="EMBL/GenBank/DDBJ databases">
        <title>Phages are important unrecognized players in the ecology of the oral pathogen Porphyromonas gingivalis.</title>
        <authorList>
            <person name="Matrishin C.B."/>
            <person name="Kauffman K.M."/>
        </authorList>
    </citation>
    <scope>NUCLEOTIDE SEQUENCE</scope>
    <source>
        <strain evidence="2">HG1691old</strain>
    </source>
</reference>
<feature type="region of interest" description="Disordered" evidence="1">
    <location>
        <begin position="1"/>
        <end position="24"/>
    </location>
</feature>